<dbReference type="Gene3D" id="3.50.50.60">
    <property type="entry name" value="FAD/NAD(P)-binding domain"/>
    <property type="match status" value="2"/>
</dbReference>
<comment type="similarity">
    <text evidence="2 9">Belongs to the class-I pyridine nucleotide-disulfide oxidoreductase family.</text>
</comment>
<dbReference type="InterPro" id="IPR004099">
    <property type="entry name" value="Pyr_nucl-diS_OxRdtase_dimer"/>
</dbReference>
<dbReference type="SUPFAM" id="SSF55424">
    <property type="entry name" value="FAD/NAD-linked reductases, dimerisation (C-terminal) domain"/>
    <property type="match status" value="1"/>
</dbReference>
<dbReference type="PIRSF" id="PIRSF000350">
    <property type="entry name" value="Mercury_reductase_MerA"/>
    <property type="match status" value="1"/>
</dbReference>
<dbReference type="PANTHER" id="PTHR43014:SF4">
    <property type="entry name" value="PYRIDINE NUCLEOTIDE-DISULFIDE OXIDOREDUCTASE RCLA-RELATED"/>
    <property type="match status" value="1"/>
</dbReference>
<dbReference type="PROSITE" id="PS00076">
    <property type="entry name" value="PYRIDINE_REDOX_1"/>
    <property type="match status" value="1"/>
</dbReference>
<reference evidence="12" key="1">
    <citation type="submission" date="2022-07" db="EMBL/GenBank/DDBJ databases">
        <authorList>
            <person name="Jung M.-Y."/>
            <person name="Lee M."/>
        </authorList>
    </citation>
    <scope>NUCLEOTIDE SEQUENCE</scope>
    <source>
        <strain evidence="12">S8</strain>
    </source>
</reference>
<keyword evidence="13" id="KW-1185">Reference proteome</keyword>
<sequence length="453" mass="48746">MAKHVKNIIIGFGKAGKTLAGYLGSKGESVILVEESKLMYGGTCINVGCIPSKALATSAERRAYSNMDKEEYYKEAVKKKKALIAALNKANYDKADAVEAVEVVDGKARFLDEHTVAVDTSEGTLEYVGERIFINTGARPFVPPIKGLEIGGPIYTSEEIMNLETLPEKLLIIGSGYIGLEFASIYRQFGSEVTVIDLATDFLPREDTDIAQAVKVALENMGVTFELGVSIVSVETDGKSASVTYSVDGLEKTVQVDGVLVATGRRANVEGLDLDKAGVELTPRGTIAVNEYLQTNKDNIFALGDVNGGPQFTYVSLDDFRVVKSFLFEDGIYSTKKRGLIPNSVFIHPTLSNVGLSEKAAQEAGYKIKVATLPVTAIPKAKILGNQVGLYKAVVDAETSLILGATLFAEESHEVINTISTAMSAGLPYTSLRDQIYTHPTMSEALNDLFALI</sequence>
<dbReference type="Gene3D" id="3.30.390.30">
    <property type="match status" value="1"/>
</dbReference>
<evidence type="ECO:0000256" key="3">
    <source>
        <dbReference type="ARBA" id="ARBA00022630"/>
    </source>
</evidence>
<reference evidence="12" key="2">
    <citation type="journal article" date="2023" name="Curr. Microbiol.">
        <title>Granulicatella seriolae sp. nov., a Novel Facultative Anaerobe Isolated from Yellowtail Marine Fish.</title>
        <authorList>
            <person name="Lee M."/>
            <person name="Choi Y.J."/>
            <person name="Farooq A."/>
            <person name="Jeong J.B."/>
            <person name="Jung M.Y."/>
        </authorList>
    </citation>
    <scope>NUCLEOTIDE SEQUENCE</scope>
    <source>
        <strain evidence="12">S8</strain>
    </source>
</reference>
<dbReference type="SUPFAM" id="SSF51905">
    <property type="entry name" value="FAD/NAD(P)-binding domain"/>
    <property type="match status" value="1"/>
</dbReference>
<evidence type="ECO:0000259" key="10">
    <source>
        <dbReference type="Pfam" id="PF02852"/>
    </source>
</evidence>
<organism evidence="12 13">
    <name type="scientific">Granulicatella seriolae</name>
    <dbReference type="NCBI Taxonomy" id="2967226"/>
    <lineage>
        <taxon>Bacteria</taxon>
        <taxon>Bacillati</taxon>
        <taxon>Bacillota</taxon>
        <taxon>Bacilli</taxon>
        <taxon>Lactobacillales</taxon>
        <taxon>Carnobacteriaceae</taxon>
        <taxon>Granulicatella</taxon>
    </lineage>
</organism>
<evidence type="ECO:0000256" key="9">
    <source>
        <dbReference type="RuleBase" id="RU003691"/>
    </source>
</evidence>
<keyword evidence="8 9" id="KW-0676">Redox-active center</keyword>
<evidence type="ECO:0000259" key="11">
    <source>
        <dbReference type="Pfam" id="PF07992"/>
    </source>
</evidence>
<dbReference type="InterPro" id="IPR036188">
    <property type="entry name" value="FAD/NAD-bd_sf"/>
</dbReference>
<feature type="domain" description="FAD/NAD(P)-binding" evidence="11">
    <location>
        <begin position="8"/>
        <end position="316"/>
    </location>
</feature>
<evidence type="ECO:0000256" key="1">
    <source>
        <dbReference type="ARBA" id="ARBA00001974"/>
    </source>
</evidence>
<evidence type="ECO:0000313" key="12">
    <source>
        <dbReference type="EMBL" id="MCQ9210674.1"/>
    </source>
</evidence>
<gene>
    <name evidence="12" type="ORF">NPA36_08950</name>
</gene>
<evidence type="ECO:0000256" key="4">
    <source>
        <dbReference type="ARBA" id="ARBA00022827"/>
    </source>
</evidence>
<dbReference type="PANTHER" id="PTHR43014">
    <property type="entry name" value="MERCURIC REDUCTASE"/>
    <property type="match status" value="1"/>
</dbReference>
<dbReference type="PRINTS" id="PR00411">
    <property type="entry name" value="PNDRDTASEI"/>
</dbReference>
<evidence type="ECO:0000256" key="2">
    <source>
        <dbReference type="ARBA" id="ARBA00007532"/>
    </source>
</evidence>
<dbReference type="EMBL" id="JANHNZ010000011">
    <property type="protein sequence ID" value="MCQ9210674.1"/>
    <property type="molecule type" value="Genomic_DNA"/>
</dbReference>
<dbReference type="InterPro" id="IPR016156">
    <property type="entry name" value="FAD/NAD-linked_Rdtase_dimer_sf"/>
</dbReference>
<dbReference type="RefSeq" id="WP_256945787.1">
    <property type="nucleotide sequence ID" value="NZ_JANHNZ010000011.1"/>
</dbReference>
<dbReference type="Proteomes" id="UP001059480">
    <property type="component" value="Unassembled WGS sequence"/>
</dbReference>
<feature type="domain" description="Pyridine nucleotide-disulphide oxidoreductase dimerisation" evidence="10">
    <location>
        <begin position="341"/>
        <end position="448"/>
    </location>
</feature>
<evidence type="ECO:0000256" key="7">
    <source>
        <dbReference type="ARBA" id="ARBA00023157"/>
    </source>
</evidence>
<comment type="cofactor">
    <cofactor evidence="1">
        <name>FAD</name>
        <dbReference type="ChEBI" id="CHEBI:57692"/>
    </cofactor>
</comment>
<dbReference type="Pfam" id="PF07992">
    <property type="entry name" value="Pyr_redox_2"/>
    <property type="match status" value="1"/>
</dbReference>
<dbReference type="InterPro" id="IPR001100">
    <property type="entry name" value="Pyr_nuc-diS_OxRdtase"/>
</dbReference>
<dbReference type="Pfam" id="PF02852">
    <property type="entry name" value="Pyr_redox_dim"/>
    <property type="match status" value="1"/>
</dbReference>
<keyword evidence="5" id="KW-0521">NADP</keyword>
<keyword evidence="6 9" id="KW-0560">Oxidoreductase</keyword>
<keyword evidence="7" id="KW-1015">Disulfide bond</keyword>
<evidence type="ECO:0000313" key="13">
    <source>
        <dbReference type="Proteomes" id="UP001059480"/>
    </source>
</evidence>
<proteinExistence type="inferred from homology"/>
<evidence type="ECO:0000256" key="8">
    <source>
        <dbReference type="ARBA" id="ARBA00023284"/>
    </source>
</evidence>
<keyword evidence="3 9" id="KW-0285">Flavoprotein</keyword>
<dbReference type="InterPro" id="IPR012999">
    <property type="entry name" value="Pyr_OxRdtase_I_AS"/>
</dbReference>
<name>A0ABT1WQ58_9LACT</name>
<keyword evidence="4 9" id="KW-0274">FAD</keyword>
<comment type="caution">
    <text evidence="12">The sequence shown here is derived from an EMBL/GenBank/DDBJ whole genome shotgun (WGS) entry which is preliminary data.</text>
</comment>
<reference evidence="12" key="3">
    <citation type="journal article" date="2023" name="Microbiol. Resour. Announc.">
        <title>Draft Genome Sequence of Granulicatella sp. Strain S8, Isolated from a Marine Fish, Seriola quinqueradiata.</title>
        <authorList>
            <person name="Lee M."/>
            <person name="Farooq A."/>
            <person name="Jeong J.B."/>
            <person name="Jung M.Y."/>
        </authorList>
    </citation>
    <scope>NUCLEOTIDE SEQUENCE</scope>
    <source>
        <strain evidence="12">S8</strain>
    </source>
</reference>
<evidence type="ECO:0000256" key="5">
    <source>
        <dbReference type="ARBA" id="ARBA00022857"/>
    </source>
</evidence>
<evidence type="ECO:0000256" key="6">
    <source>
        <dbReference type="ARBA" id="ARBA00023002"/>
    </source>
</evidence>
<dbReference type="PRINTS" id="PR00368">
    <property type="entry name" value="FADPNR"/>
</dbReference>
<dbReference type="InterPro" id="IPR023753">
    <property type="entry name" value="FAD/NAD-binding_dom"/>
</dbReference>
<protein>
    <submittedName>
        <fullName evidence="12">FAD-dependent oxidoreductase</fullName>
    </submittedName>
</protein>
<accession>A0ABT1WQ58</accession>